<evidence type="ECO:0000256" key="5">
    <source>
        <dbReference type="ARBA" id="ARBA00023295"/>
    </source>
</evidence>
<dbReference type="PANTHER" id="PTHR10030:SF37">
    <property type="entry name" value="ALPHA-L-FUCOSIDASE-RELATED"/>
    <property type="match status" value="1"/>
</dbReference>
<dbReference type="InterPro" id="IPR017853">
    <property type="entry name" value="GH"/>
</dbReference>
<comment type="similarity">
    <text evidence="1">Belongs to the glycosyl hydrolase 29 family.</text>
</comment>
<reference evidence="7" key="1">
    <citation type="submission" date="2022-08" db="EMBL/GenBank/DDBJ databases">
        <authorList>
            <consortium name="DOE Joint Genome Institute"/>
            <person name="Min B."/>
            <person name="Riley R."/>
            <person name="Sierra-Patev S."/>
            <person name="Naranjo-Ortiz M."/>
            <person name="Looney B."/>
            <person name="Konkel Z."/>
            <person name="Slot J.C."/>
            <person name="Sakamoto Y."/>
            <person name="Steenwyk J.L."/>
            <person name="Rokas A."/>
            <person name="Carro J."/>
            <person name="Camarero S."/>
            <person name="Ferreira P."/>
            <person name="Molpeceres G."/>
            <person name="Ruiz-Duenas F.J."/>
            <person name="Serrano A."/>
            <person name="Henrissat B."/>
            <person name="Drula E."/>
            <person name="Hughes K.W."/>
            <person name="Mata J.L."/>
            <person name="Ishikawa N.K."/>
            <person name="Vargas-Isla R."/>
            <person name="Ushijima S."/>
            <person name="Smith C.A."/>
            <person name="Ahrendt S."/>
            <person name="Andreopoulos W."/>
            <person name="He G."/>
            <person name="Labutti K."/>
            <person name="Lipzen A."/>
            <person name="Ng V."/>
            <person name="Sandor L."/>
            <person name="Barry K."/>
            <person name="Martinez A.T."/>
            <person name="Xiao Y."/>
            <person name="Gibbons J.G."/>
            <person name="Terashima K."/>
            <person name="Hibbett D.S."/>
            <person name="Grigoriev I.V."/>
        </authorList>
    </citation>
    <scope>NUCLEOTIDE SEQUENCE</scope>
    <source>
        <strain evidence="7">TFB10827</strain>
    </source>
</reference>
<keyword evidence="3" id="KW-0732">Signal</keyword>
<comment type="caution">
    <text evidence="7">The sequence shown here is derived from an EMBL/GenBank/DDBJ whole genome shotgun (WGS) entry which is preliminary data.</text>
</comment>
<dbReference type="PANTHER" id="PTHR10030">
    <property type="entry name" value="ALPHA-L-FUCOSIDASE"/>
    <property type="match status" value="1"/>
</dbReference>
<evidence type="ECO:0000313" key="7">
    <source>
        <dbReference type="EMBL" id="KAJ4001077.1"/>
    </source>
</evidence>
<evidence type="ECO:0000313" key="8">
    <source>
        <dbReference type="Proteomes" id="UP001163828"/>
    </source>
</evidence>
<dbReference type="Proteomes" id="UP001163828">
    <property type="component" value="Unassembled WGS sequence"/>
</dbReference>
<dbReference type="EC" id="3.2.1.51" evidence="2"/>
<dbReference type="InterPro" id="IPR000933">
    <property type="entry name" value="Glyco_hydro_29"/>
</dbReference>
<evidence type="ECO:0000256" key="4">
    <source>
        <dbReference type="ARBA" id="ARBA00022801"/>
    </source>
</evidence>
<dbReference type="EMBL" id="MU790513">
    <property type="protein sequence ID" value="KAJ4001077.1"/>
    <property type="molecule type" value="Genomic_DNA"/>
</dbReference>
<feature type="domain" description="Glycoside hydrolase family 29 N-terminal" evidence="6">
    <location>
        <begin position="120"/>
        <end position="290"/>
    </location>
</feature>
<protein>
    <recommendedName>
        <fullName evidence="2">alpha-L-fucosidase</fullName>
        <ecNumber evidence="2">3.2.1.51</ecNumber>
    </recommendedName>
</protein>
<evidence type="ECO:0000256" key="1">
    <source>
        <dbReference type="ARBA" id="ARBA00007951"/>
    </source>
</evidence>
<organism evidence="7 8">
    <name type="scientific">Lentinula boryana</name>
    <dbReference type="NCBI Taxonomy" id="40481"/>
    <lineage>
        <taxon>Eukaryota</taxon>
        <taxon>Fungi</taxon>
        <taxon>Dikarya</taxon>
        <taxon>Basidiomycota</taxon>
        <taxon>Agaricomycotina</taxon>
        <taxon>Agaricomycetes</taxon>
        <taxon>Agaricomycetidae</taxon>
        <taxon>Agaricales</taxon>
        <taxon>Marasmiineae</taxon>
        <taxon>Omphalotaceae</taxon>
        <taxon>Lentinula</taxon>
    </lineage>
</organism>
<dbReference type="Pfam" id="PF01120">
    <property type="entry name" value="Alpha_L_fucos"/>
    <property type="match status" value="1"/>
</dbReference>
<dbReference type="GO" id="GO:0016787">
    <property type="term" value="F:hydrolase activity"/>
    <property type="evidence" value="ECO:0007669"/>
    <property type="project" value="UniProtKB-KW"/>
</dbReference>
<evidence type="ECO:0000256" key="2">
    <source>
        <dbReference type="ARBA" id="ARBA00012662"/>
    </source>
</evidence>
<gene>
    <name evidence="7" type="ORF">F5050DRAFT_1531791</name>
</gene>
<accession>A0ABQ8QQZ0</accession>
<sequence length="291" mass="32282">GPSLMVRRARFTSRWEMVNNTRAQAIHITIANLLPTLPLSVNTSVNAQYVIEISGPGITTVTPACIVYRLVPGDQARVGVLITGSTTGSNVTIIIKNSTGKVVGTSTVWPVTALLTHYRDTASLSAHETPAWWRKAKYRIFIYWGVCDYPACMLSGISKYSNLNCLVQILTDTFDMHFSHYLHNPPNSSSPTRVHHIATYGQNILYDDFISNFTASKFNPSAWLDLSGRAGAKYFVQVTKHHDGPALLDTRNTTNRSSVRLGPKRDLLKELFDTAAANKPRIHQGTYYSLP</sequence>
<dbReference type="SMART" id="SM00812">
    <property type="entry name" value="Alpha_L_fucos"/>
    <property type="match status" value="1"/>
</dbReference>
<evidence type="ECO:0000259" key="6">
    <source>
        <dbReference type="Pfam" id="PF01120"/>
    </source>
</evidence>
<feature type="non-terminal residue" evidence="7">
    <location>
        <position position="1"/>
    </location>
</feature>
<name>A0ABQ8QQZ0_9AGAR</name>
<feature type="non-terminal residue" evidence="7">
    <location>
        <position position="291"/>
    </location>
</feature>
<keyword evidence="8" id="KW-1185">Reference proteome</keyword>
<dbReference type="InterPro" id="IPR057739">
    <property type="entry name" value="Glyco_hydro_29_N"/>
</dbReference>
<evidence type="ECO:0000256" key="3">
    <source>
        <dbReference type="ARBA" id="ARBA00022729"/>
    </source>
</evidence>
<keyword evidence="4 7" id="KW-0378">Hydrolase</keyword>
<dbReference type="SUPFAM" id="SSF51445">
    <property type="entry name" value="(Trans)glycosidases"/>
    <property type="match status" value="1"/>
</dbReference>
<proteinExistence type="inferred from homology"/>
<keyword evidence="5" id="KW-0326">Glycosidase</keyword>
<dbReference type="Gene3D" id="3.20.20.80">
    <property type="entry name" value="Glycosidases"/>
    <property type="match status" value="1"/>
</dbReference>